<keyword evidence="2" id="KW-1185">Reference proteome</keyword>
<evidence type="ECO:0000313" key="2">
    <source>
        <dbReference type="Proteomes" id="UP000184050"/>
    </source>
</evidence>
<protein>
    <submittedName>
        <fullName evidence="1">Uncharacterized protein</fullName>
    </submittedName>
</protein>
<reference evidence="1 2" key="1">
    <citation type="submission" date="2016-11" db="EMBL/GenBank/DDBJ databases">
        <authorList>
            <person name="Jaros S."/>
            <person name="Januszkiewicz K."/>
            <person name="Wedrychowicz H."/>
        </authorList>
    </citation>
    <scope>NUCLEOTIDE SEQUENCE [LARGE SCALE GENOMIC DNA]</scope>
    <source>
        <strain evidence="1 2">DSM 27063</strain>
    </source>
</reference>
<dbReference type="STRING" id="1168035.SAMN05444280_11790"/>
<accession>A0A1M6IR17</accession>
<evidence type="ECO:0000313" key="1">
    <source>
        <dbReference type="EMBL" id="SHJ36825.1"/>
    </source>
</evidence>
<name>A0A1M6IR17_9BACT</name>
<proteinExistence type="predicted"/>
<gene>
    <name evidence="1" type="ORF">SAMN05444280_11790</name>
</gene>
<dbReference type="AlphaFoldDB" id="A0A1M6IR17"/>
<organism evidence="1 2">
    <name type="scientific">Tangfeifania diversioriginum</name>
    <dbReference type="NCBI Taxonomy" id="1168035"/>
    <lineage>
        <taxon>Bacteria</taxon>
        <taxon>Pseudomonadati</taxon>
        <taxon>Bacteroidota</taxon>
        <taxon>Bacteroidia</taxon>
        <taxon>Marinilabiliales</taxon>
        <taxon>Prolixibacteraceae</taxon>
        <taxon>Tangfeifania</taxon>
    </lineage>
</organism>
<dbReference type="EMBL" id="FQZE01000017">
    <property type="protein sequence ID" value="SHJ36825.1"/>
    <property type="molecule type" value="Genomic_DNA"/>
</dbReference>
<sequence length="38" mass="4370">MNLLLNDMSLIFYIFEAANKLEINLIIKTVFAINSIIL</sequence>
<dbReference type="Proteomes" id="UP000184050">
    <property type="component" value="Unassembled WGS sequence"/>
</dbReference>